<dbReference type="OrthoDB" id="7488757at2759"/>
<organism evidence="2 3">
    <name type="scientific">Parnassius apollo</name>
    <name type="common">Apollo butterfly</name>
    <name type="synonym">Papilio apollo</name>
    <dbReference type="NCBI Taxonomy" id="110799"/>
    <lineage>
        <taxon>Eukaryota</taxon>
        <taxon>Metazoa</taxon>
        <taxon>Ecdysozoa</taxon>
        <taxon>Arthropoda</taxon>
        <taxon>Hexapoda</taxon>
        <taxon>Insecta</taxon>
        <taxon>Pterygota</taxon>
        <taxon>Neoptera</taxon>
        <taxon>Endopterygota</taxon>
        <taxon>Lepidoptera</taxon>
        <taxon>Glossata</taxon>
        <taxon>Ditrysia</taxon>
        <taxon>Papilionoidea</taxon>
        <taxon>Papilionidae</taxon>
        <taxon>Parnassiinae</taxon>
        <taxon>Parnassini</taxon>
        <taxon>Parnassius</taxon>
        <taxon>Parnassius</taxon>
    </lineage>
</organism>
<dbReference type="Proteomes" id="UP000691718">
    <property type="component" value="Unassembled WGS sequence"/>
</dbReference>
<feature type="region of interest" description="Disordered" evidence="1">
    <location>
        <begin position="80"/>
        <end position="101"/>
    </location>
</feature>
<sequence>MDKYNQPGTSGMKRPSTLSENLLGKKVLRLENSLVEDEITDFLMVSDESDTEDDIADCLISEEKLLRDHESDEENLVPLAAEEETNSENKGQSVSDDDIPLSNLRRQKYYYSKNRFKWAMNPPSGRTSRTPQYNIISIRNTTSLLSTDDQKDV</sequence>
<protein>
    <submittedName>
        <fullName evidence="2">(apollo) hypothetical protein</fullName>
    </submittedName>
</protein>
<reference evidence="2" key="1">
    <citation type="submission" date="2021-04" db="EMBL/GenBank/DDBJ databases">
        <authorList>
            <person name="Tunstrom K."/>
        </authorList>
    </citation>
    <scope>NUCLEOTIDE SEQUENCE</scope>
</reference>
<evidence type="ECO:0000256" key="1">
    <source>
        <dbReference type="SAM" id="MobiDB-lite"/>
    </source>
</evidence>
<name>A0A8S3YAY5_PARAO</name>
<keyword evidence="3" id="KW-1185">Reference proteome</keyword>
<feature type="compositionally biased region" description="Polar residues" evidence="1">
    <location>
        <begin position="124"/>
        <end position="140"/>
    </location>
</feature>
<evidence type="ECO:0000313" key="2">
    <source>
        <dbReference type="EMBL" id="CAG5059888.1"/>
    </source>
</evidence>
<evidence type="ECO:0000313" key="3">
    <source>
        <dbReference type="Proteomes" id="UP000691718"/>
    </source>
</evidence>
<gene>
    <name evidence="2" type="ORF">PAPOLLO_LOCUS28230</name>
</gene>
<dbReference type="AlphaFoldDB" id="A0A8S3YAY5"/>
<dbReference type="EMBL" id="CAJQZP010001707">
    <property type="protein sequence ID" value="CAG5059888.1"/>
    <property type="molecule type" value="Genomic_DNA"/>
</dbReference>
<comment type="caution">
    <text evidence="2">The sequence shown here is derived from an EMBL/GenBank/DDBJ whole genome shotgun (WGS) entry which is preliminary data.</text>
</comment>
<proteinExistence type="predicted"/>
<feature type="region of interest" description="Disordered" evidence="1">
    <location>
        <begin position="119"/>
        <end position="140"/>
    </location>
</feature>
<accession>A0A8S3YAY5</accession>